<keyword evidence="4" id="KW-0436">Ligase</keyword>
<organism evidence="12 13">
    <name type="scientific">Oryctes borbonicus</name>
    <dbReference type="NCBI Taxonomy" id="1629725"/>
    <lineage>
        <taxon>Eukaryota</taxon>
        <taxon>Metazoa</taxon>
        <taxon>Ecdysozoa</taxon>
        <taxon>Arthropoda</taxon>
        <taxon>Hexapoda</taxon>
        <taxon>Insecta</taxon>
        <taxon>Pterygota</taxon>
        <taxon>Neoptera</taxon>
        <taxon>Endopterygota</taxon>
        <taxon>Coleoptera</taxon>
        <taxon>Polyphaga</taxon>
        <taxon>Scarabaeiformia</taxon>
        <taxon>Scarabaeidae</taxon>
        <taxon>Dynastinae</taxon>
        <taxon>Oryctes</taxon>
    </lineage>
</organism>
<accession>A0A0T6BE15</accession>
<evidence type="ECO:0000256" key="9">
    <source>
        <dbReference type="ARBA" id="ARBA00029936"/>
    </source>
</evidence>
<dbReference type="AlphaFoldDB" id="A0A0T6BE15"/>
<evidence type="ECO:0000256" key="4">
    <source>
        <dbReference type="ARBA" id="ARBA00022598"/>
    </source>
</evidence>
<feature type="domain" description="Aminoacyl-tRNA synthetase class Ia" evidence="11">
    <location>
        <begin position="1"/>
        <end position="495"/>
    </location>
</feature>
<dbReference type="EC" id="6.1.1.9" evidence="2"/>
<evidence type="ECO:0000256" key="7">
    <source>
        <dbReference type="ARBA" id="ARBA00022917"/>
    </source>
</evidence>
<dbReference type="Proteomes" id="UP000051574">
    <property type="component" value="Unassembled WGS sequence"/>
</dbReference>
<dbReference type="GO" id="GO:0002161">
    <property type="term" value="F:aminoacyl-tRNA deacylase activity"/>
    <property type="evidence" value="ECO:0007669"/>
    <property type="project" value="InterPro"/>
</dbReference>
<dbReference type="CDD" id="cd00817">
    <property type="entry name" value="ValRS_core"/>
    <property type="match status" value="1"/>
</dbReference>
<dbReference type="GO" id="GO:0006438">
    <property type="term" value="P:valyl-tRNA aminoacylation"/>
    <property type="evidence" value="ECO:0007669"/>
    <property type="project" value="InterPro"/>
</dbReference>
<comment type="similarity">
    <text evidence="1">Belongs to the class-I aminoacyl-tRNA synthetase family.</text>
</comment>
<evidence type="ECO:0000256" key="2">
    <source>
        <dbReference type="ARBA" id="ARBA00013169"/>
    </source>
</evidence>
<dbReference type="GO" id="GO:0005829">
    <property type="term" value="C:cytosol"/>
    <property type="evidence" value="ECO:0007669"/>
    <property type="project" value="TreeGrafter"/>
</dbReference>
<evidence type="ECO:0000256" key="8">
    <source>
        <dbReference type="ARBA" id="ARBA00023146"/>
    </source>
</evidence>
<dbReference type="SUPFAM" id="SSF52374">
    <property type="entry name" value="Nucleotidylyl transferase"/>
    <property type="match status" value="1"/>
</dbReference>
<sequence length="527" mass="60200">MRGLETFWIPGIDHAGIATQLVVEKKIWKERKQTKNDLGREQFLKEIMEWKDDKANTIGQQLKQMGASLDWSKQIFTMDPAHSYAVTEAFIKLFDCGLIYRSDYLVNWSCALGTAISDIEVQHLKISEPTTVSVPGYDKPVKFGILTKFAYKLCDSDGEIVVATTRPETMLGDTAIAVHPNDERYTSFIGQICWHPFRNEKISIISDELVDPQFGTGAVKVTPGHDHVDFEIAKRHNLNLLHVIDEKGYINSTQFKGIPRFDARDIIVDELHRLKLLRGQQEHEMVVPTCSRSNDVVEFLLKPQWFLRCTNIAQKALNAVKDGSLEIEPKNFVKDWNNWLGNIRDWCISRQLWWGHRIPIYSCHIEGEQNTYCVAASSLETAKIKGGIKLGCESNRIIAVQDEDVLDTWFSSALLPFSAFGWPNDDELNRYYPLSLMETGHDILFFWVARMVMLGMQLTGKLPFSKVLLHGIIRDGEGRKMSKSLGNVIAPEDVILGRSLQCRPKPKLSRKYQNKIFWMVEKCDSFG</sequence>
<evidence type="ECO:0000256" key="5">
    <source>
        <dbReference type="ARBA" id="ARBA00022741"/>
    </source>
</evidence>
<keyword evidence="13" id="KW-1185">Reference proteome</keyword>
<evidence type="ECO:0000259" key="11">
    <source>
        <dbReference type="Pfam" id="PF00133"/>
    </source>
</evidence>
<name>A0A0T6BE15_9SCAR</name>
<dbReference type="InterPro" id="IPR002300">
    <property type="entry name" value="aa-tRNA-synth_Ia"/>
</dbReference>
<evidence type="ECO:0000313" key="12">
    <source>
        <dbReference type="EMBL" id="KRT85570.1"/>
    </source>
</evidence>
<dbReference type="Pfam" id="PF00133">
    <property type="entry name" value="tRNA-synt_1"/>
    <property type="match status" value="1"/>
</dbReference>
<dbReference type="FunFam" id="3.40.50.620:FF:000078">
    <property type="entry name" value="Valine--tRNA ligase, mitochondrial"/>
    <property type="match status" value="1"/>
</dbReference>
<dbReference type="PANTHER" id="PTHR11946:SF109">
    <property type="entry name" value="VALINE--TRNA LIGASE"/>
    <property type="match status" value="1"/>
</dbReference>
<dbReference type="Gene3D" id="3.40.50.620">
    <property type="entry name" value="HUPs"/>
    <property type="match status" value="2"/>
</dbReference>
<evidence type="ECO:0000256" key="10">
    <source>
        <dbReference type="ARBA" id="ARBA00047552"/>
    </source>
</evidence>
<comment type="caution">
    <text evidence="12">The sequence shown here is derived from an EMBL/GenBank/DDBJ whole genome shotgun (WGS) entry which is preliminary data.</text>
</comment>
<evidence type="ECO:0000256" key="3">
    <source>
        <dbReference type="ARBA" id="ARBA00022490"/>
    </source>
</evidence>
<dbReference type="SUPFAM" id="SSF50677">
    <property type="entry name" value="ValRS/IleRS/LeuRS editing domain"/>
    <property type="match status" value="1"/>
</dbReference>
<dbReference type="FunFam" id="3.90.740.10:FF:000005">
    <property type="entry name" value="Valine--tRNA ligase, mitochondrial"/>
    <property type="match status" value="1"/>
</dbReference>
<dbReference type="GO" id="GO:0004832">
    <property type="term" value="F:valine-tRNA ligase activity"/>
    <property type="evidence" value="ECO:0007669"/>
    <property type="project" value="UniProtKB-EC"/>
</dbReference>
<dbReference type="InterPro" id="IPR009008">
    <property type="entry name" value="Val/Leu/Ile-tRNA-synth_edit"/>
</dbReference>
<keyword evidence="3" id="KW-0963">Cytoplasm</keyword>
<dbReference type="InterPro" id="IPR014729">
    <property type="entry name" value="Rossmann-like_a/b/a_fold"/>
</dbReference>
<dbReference type="PANTHER" id="PTHR11946">
    <property type="entry name" value="VALYL-TRNA SYNTHETASES"/>
    <property type="match status" value="1"/>
</dbReference>
<evidence type="ECO:0000256" key="1">
    <source>
        <dbReference type="ARBA" id="ARBA00005594"/>
    </source>
</evidence>
<evidence type="ECO:0000256" key="6">
    <source>
        <dbReference type="ARBA" id="ARBA00022840"/>
    </source>
</evidence>
<dbReference type="GO" id="GO:0005524">
    <property type="term" value="F:ATP binding"/>
    <property type="evidence" value="ECO:0007669"/>
    <property type="project" value="UniProtKB-KW"/>
</dbReference>
<comment type="catalytic activity">
    <reaction evidence="10">
        <text>tRNA(Val) + L-valine + ATP = L-valyl-tRNA(Val) + AMP + diphosphate</text>
        <dbReference type="Rhea" id="RHEA:10704"/>
        <dbReference type="Rhea" id="RHEA-COMP:9672"/>
        <dbReference type="Rhea" id="RHEA-COMP:9708"/>
        <dbReference type="ChEBI" id="CHEBI:30616"/>
        <dbReference type="ChEBI" id="CHEBI:33019"/>
        <dbReference type="ChEBI" id="CHEBI:57762"/>
        <dbReference type="ChEBI" id="CHEBI:78442"/>
        <dbReference type="ChEBI" id="CHEBI:78537"/>
        <dbReference type="ChEBI" id="CHEBI:456215"/>
        <dbReference type="EC" id="6.1.1.9"/>
    </reaction>
</comment>
<reference evidence="12 13" key="1">
    <citation type="submission" date="2015-09" db="EMBL/GenBank/DDBJ databases">
        <title>Draft genome of the scarab beetle Oryctes borbonicus.</title>
        <authorList>
            <person name="Meyer J.M."/>
            <person name="Markov G.V."/>
            <person name="Baskaran P."/>
            <person name="Herrmann M."/>
            <person name="Sommer R.J."/>
            <person name="Roedelsperger C."/>
        </authorList>
    </citation>
    <scope>NUCLEOTIDE SEQUENCE [LARGE SCALE GENOMIC DNA]</scope>
    <source>
        <strain evidence="12">OB123</strain>
        <tissue evidence="12">Whole animal</tissue>
    </source>
</reference>
<keyword evidence="5" id="KW-0547">Nucleotide-binding</keyword>
<dbReference type="PRINTS" id="PR00986">
    <property type="entry name" value="TRNASYNTHVAL"/>
</dbReference>
<dbReference type="InterPro" id="IPR002303">
    <property type="entry name" value="Valyl-tRNA_ligase"/>
</dbReference>
<dbReference type="OrthoDB" id="629407at2759"/>
<gene>
    <name evidence="12" type="ORF">AMK59_1109</name>
</gene>
<evidence type="ECO:0000313" key="13">
    <source>
        <dbReference type="Proteomes" id="UP000051574"/>
    </source>
</evidence>
<keyword evidence="8 12" id="KW-0030">Aminoacyl-tRNA synthetase</keyword>
<proteinExistence type="inferred from homology"/>
<protein>
    <recommendedName>
        <fullName evidence="2">valine--tRNA ligase</fullName>
        <ecNumber evidence="2">6.1.1.9</ecNumber>
    </recommendedName>
    <alternativeName>
        <fullName evidence="9">Valyl-tRNA synthetase</fullName>
    </alternativeName>
</protein>
<dbReference type="Gene3D" id="3.90.740.10">
    <property type="entry name" value="Valyl/Leucyl/Isoleucyl-tRNA synthetase, editing domain"/>
    <property type="match status" value="1"/>
</dbReference>
<dbReference type="EMBL" id="LJIG01001370">
    <property type="protein sequence ID" value="KRT85570.1"/>
    <property type="molecule type" value="Genomic_DNA"/>
</dbReference>
<keyword evidence="7" id="KW-0648">Protein biosynthesis</keyword>
<keyword evidence="6" id="KW-0067">ATP-binding</keyword>
<dbReference type="NCBIfam" id="TIGR00422">
    <property type="entry name" value="valS"/>
    <property type="match status" value="1"/>
</dbReference>